<evidence type="ECO:0000313" key="4">
    <source>
        <dbReference type="Proteomes" id="UP000563094"/>
    </source>
</evidence>
<keyword evidence="4" id="KW-1185">Reference proteome</keyword>
<evidence type="ECO:0000313" key="3">
    <source>
        <dbReference type="EMBL" id="MBA9079411.1"/>
    </source>
</evidence>
<dbReference type="Gene3D" id="2.40.50.120">
    <property type="match status" value="1"/>
</dbReference>
<dbReference type="GO" id="GO:0051045">
    <property type="term" value="P:negative regulation of membrane protein ectodomain proteolysis"/>
    <property type="evidence" value="ECO:0007669"/>
    <property type="project" value="TreeGrafter"/>
</dbReference>
<dbReference type="InterPro" id="IPR001820">
    <property type="entry name" value="TIMP"/>
</dbReference>
<evidence type="ECO:0008006" key="5">
    <source>
        <dbReference type="Google" id="ProtNLM"/>
    </source>
</evidence>
<dbReference type="SUPFAM" id="SSF50242">
    <property type="entry name" value="TIMP-like"/>
    <property type="match status" value="1"/>
</dbReference>
<dbReference type="Proteomes" id="UP000563094">
    <property type="component" value="Unassembled WGS sequence"/>
</dbReference>
<dbReference type="RefSeq" id="WP_182514309.1">
    <property type="nucleotide sequence ID" value="NZ_JACJIQ010000022.1"/>
</dbReference>
<dbReference type="PANTHER" id="PTHR11844">
    <property type="entry name" value="METALLOPROTEASE INHIBITOR"/>
    <property type="match status" value="1"/>
</dbReference>
<organism evidence="3 4">
    <name type="scientific">Rufibacter quisquiliarum</name>
    <dbReference type="NCBI Taxonomy" id="1549639"/>
    <lineage>
        <taxon>Bacteria</taxon>
        <taxon>Pseudomonadati</taxon>
        <taxon>Bacteroidota</taxon>
        <taxon>Cytophagia</taxon>
        <taxon>Cytophagales</taxon>
        <taxon>Hymenobacteraceae</taxon>
        <taxon>Rufibacter</taxon>
    </lineage>
</organism>
<dbReference type="GO" id="GO:0008191">
    <property type="term" value="F:metalloendopeptidase inhibitor activity"/>
    <property type="evidence" value="ECO:0007669"/>
    <property type="project" value="InterPro"/>
</dbReference>
<protein>
    <recommendedName>
        <fullName evidence="5">Tissue inhibitor of metalloproteinase</fullName>
    </recommendedName>
</protein>
<dbReference type="GO" id="GO:0031012">
    <property type="term" value="C:extracellular matrix"/>
    <property type="evidence" value="ECO:0007669"/>
    <property type="project" value="TreeGrafter"/>
</dbReference>
<dbReference type="EMBL" id="JACJIQ010000022">
    <property type="protein sequence ID" value="MBA9079411.1"/>
    <property type="molecule type" value="Genomic_DNA"/>
</dbReference>
<sequence>MKKLILLTFLIVVIATDSITCKCGIYTTSLQAATQERYNSSDFVISAKVELVRDSLTKGNYFMEPGPYWRKGGYNVVINVKKAYKGEIKTDKIEITPSWSNCSQYFKIGDTYIIFGYINKKGEYTTDICSMNFSTDQKDRLRAFKKIKKKKT</sequence>
<dbReference type="GO" id="GO:0002020">
    <property type="term" value="F:protease binding"/>
    <property type="evidence" value="ECO:0007669"/>
    <property type="project" value="TreeGrafter"/>
</dbReference>
<dbReference type="AlphaFoldDB" id="A0A839H0G2"/>
<proteinExistence type="predicted"/>
<comment type="caution">
    <text evidence="3">The sequence shown here is derived from an EMBL/GenBank/DDBJ whole genome shotgun (WGS) entry which is preliminary data.</text>
</comment>
<evidence type="ECO:0000256" key="1">
    <source>
        <dbReference type="ARBA" id="ARBA00004613"/>
    </source>
</evidence>
<dbReference type="PANTHER" id="PTHR11844:SF33">
    <property type="entry name" value="TISSUE INHIBITOR OF METALLOPROTEINASE"/>
    <property type="match status" value="1"/>
</dbReference>
<name>A0A839H0G2_9BACT</name>
<dbReference type="InterPro" id="IPR008993">
    <property type="entry name" value="TIMP-like_OB-fold"/>
</dbReference>
<accession>A0A839H0G2</accession>
<evidence type="ECO:0000256" key="2">
    <source>
        <dbReference type="ARBA" id="ARBA00022525"/>
    </source>
</evidence>
<keyword evidence="2" id="KW-0964">Secreted</keyword>
<dbReference type="GO" id="GO:0005615">
    <property type="term" value="C:extracellular space"/>
    <property type="evidence" value="ECO:0007669"/>
    <property type="project" value="TreeGrafter"/>
</dbReference>
<reference evidence="3 4" key="1">
    <citation type="submission" date="2020-08" db="EMBL/GenBank/DDBJ databases">
        <title>Genomic Encyclopedia of Type Strains, Phase IV (KMG-IV): sequencing the most valuable type-strain genomes for metagenomic binning, comparative biology and taxonomic classification.</title>
        <authorList>
            <person name="Goeker M."/>
        </authorList>
    </citation>
    <scope>NUCLEOTIDE SEQUENCE [LARGE SCALE GENOMIC DNA]</scope>
    <source>
        <strain evidence="3 4">DSM 29854</strain>
    </source>
</reference>
<gene>
    <name evidence="3" type="ORF">FHS90_004147</name>
</gene>
<comment type="subcellular location">
    <subcellularLocation>
        <location evidence="1">Secreted</location>
    </subcellularLocation>
</comment>